<keyword evidence="2" id="KW-1185">Reference proteome</keyword>
<evidence type="ECO:0000313" key="1">
    <source>
        <dbReference type="EMBL" id="WWQ60227.1"/>
    </source>
</evidence>
<dbReference type="RefSeq" id="WP_338600658.1">
    <property type="nucleotide sequence ID" value="NZ_CP146016.1"/>
</dbReference>
<evidence type="ECO:0000313" key="2">
    <source>
        <dbReference type="Proteomes" id="UP001432202"/>
    </source>
</evidence>
<organism evidence="1 2">
    <name type="scientific">Sulfolobus tengchongensis</name>
    <dbReference type="NCBI Taxonomy" id="207809"/>
    <lineage>
        <taxon>Archaea</taxon>
        <taxon>Thermoproteota</taxon>
        <taxon>Thermoprotei</taxon>
        <taxon>Sulfolobales</taxon>
        <taxon>Sulfolobaceae</taxon>
        <taxon>Sulfolobus</taxon>
    </lineage>
</organism>
<reference evidence="1 2" key="1">
    <citation type="submission" date="2024-02" db="EMBL/GenBank/DDBJ databases">
        <title>STSV induces naive adaptation in Sulfolobus.</title>
        <authorList>
            <person name="Xiang X."/>
            <person name="Song M."/>
        </authorList>
    </citation>
    <scope>NUCLEOTIDE SEQUENCE [LARGE SCALE GENOMIC DNA]</scope>
    <source>
        <strain evidence="1 2">RT2</strain>
    </source>
</reference>
<dbReference type="EMBL" id="CP146016">
    <property type="protein sequence ID" value="WWQ60227.1"/>
    <property type="molecule type" value="Genomic_DNA"/>
</dbReference>
<gene>
    <name evidence="1" type="ORF">V6M85_12385</name>
</gene>
<dbReference type="Proteomes" id="UP001432202">
    <property type="component" value="Chromosome"/>
</dbReference>
<protein>
    <submittedName>
        <fullName evidence="1">Uncharacterized protein</fullName>
    </submittedName>
</protein>
<sequence length="106" mass="11890">MWDPKNYSEQVLYAIYYYTLIPVSPGQYVNMTLAVTSSNNPYAVFNGQKYNFPLTFVLSSSDVVQLTPLGSFSIRSSNSLVPSFAIEGNYYNLPSSLFVSASIYNR</sequence>
<accession>A0AAX4L046</accession>
<proteinExistence type="predicted"/>
<dbReference type="GeneID" id="89337580"/>
<name>A0AAX4L046_9CREN</name>
<dbReference type="AlphaFoldDB" id="A0AAX4L046"/>